<dbReference type="EMBL" id="JBEFKJ010000016">
    <property type="protein sequence ID" value="KAL2041869.1"/>
    <property type="molecule type" value="Genomic_DNA"/>
</dbReference>
<evidence type="ECO:0000313" key="2">
    <source>
        <dbReference type="Proteomes" id="UP001590950"/>
    </source>
</evidence>
<sequence length="111" mass="12961">MLSEWRRRLFCHVFANDKKLLTLTGRRPALSRRYSTCRMTLDLGDAQMVVEGQELEQLKDALDYDGWNISGEVHPNTSCRAWFEMSSFRDKILELSLGPSIEAYDTETRRE</sequence>
<reference evidence="1 2" key="1">
    <citation type="submission" date="2024-09" db="EMBL/GenBank/DDBJ databases">
        <title>Rethinking Asexuality: The Enigmatic Case of Functional Sexual Genes in Lepraria (Stereocaulaceae).</title>
        <authorList>
            <person name="Doellman M."/>
            <person name="Sun Y."/>
            <person name="Barcenas-Pena A."/>
            <person name="Lumbsch H.T."/>
            <person name="Grewe F."/>
        </authorList>
    </citation>
    <scope>NUCLEOTIDE SEQUENCE [LARGE SCALE GENOMIC DNA]</scope>
    <source>
        <strain evidence="1 2">Mercado 3170</strain>
    </source>
</reference>
<comment type="caution">
    <text evidence="1">The sequence shown here is derived from an EMBL/GenBank/DDBJ whole genome shotgun (WGS) entry which is preliminary data.</text>
</comment>
<protein>
    <submittedName>
        <fullName evidence="1">Uncharacterized protein</fullName>
    </submittedName>
</protein>
<evidence type="ECO:0000313" key="1">
    <source>
        <dbReference type="EMBL" id="KAL2041869.1"/>
    </source>
</evidence>
<organism evidence="1 2">
    <name type="scientific">Stereocaulon virgatum</name>
    <dbReference type="NCBI Taxonomy" id="373712"/>
    <lineage>
        <taxon>Eukaryota</taxon>
        <taxon>Fungi</taxon>
        <taxon>Dikarya</taxon>
        <taxon>Ascomycota</taxon>
        <taxon>Pezizomycotina</taxon>
        <taxon>Lecanoromycetes</taxon>
        <taxon>OSLEUM clade</taxon>
        <taxon>Lecanoromycetidae</taxon>
        <taxon>Lecanorales</taxon>
        <taxon>Lecanorineae</taxon>
        <taxon>Stereocaulaceae</taxon>
        <taxon>Stereocaulon</taxon>
    </lineage>
</organism>
<accession>A0ABR4AAX4</accession>
<name>A0ABR4AAX4_9LECA</name>
<dbReference type="Proteomes" id="UP001590950">
    <property type="component" value="Unassembled WGS sequence"/>
</dbReference>
<keyword evidence="2" id="KW-1185">Reference proteome</keyword>
<gene>
    <name evidence="1" type="ORF">N7G274_005654</name>
</gene>
<dbReference type="CDD" id="cd12148">
    <property type="entry name" value="fungal_TF_MHR"/>
    <property type="match status" value="1"/>
</dbReference>
<proteinExistence type="predicted"/>